<accession>A0A645H0I5</accession>
<protein>
    <submittedName>
        <fullName evidence="1">Uncharacterized protein</fullName>
    </submittedName>
</protein>
<reference evidence="1" key="1">
    <citation type="submission" date="2019-08" db="EMBL/GenBank/DDBJ databases">
        <authorList>
            <person name="Kucharzyk K."/>
            <person name="Murdoch R.W."/>
            <person name="Higgins S."/>
            <person name="Loffler F."/>
        </authorList>
    </citation>
    <scope>NUCLEOTIDE SEQUENCE</scope>
</reference>
<name>A0A645H0I5_9ZZZZ</name>
<proteinExistence type="predicted"/>
<evidence type="ECO:0000313" key="1">
    <source>
        <dbReference type="EMBL" id="MPN29383.1"/>
    </source>
</evidence>
<dbReference type="EMBL" id="VSSQ01080055">
    <property type="protein sequence ID" value="MPN29383.1"/>
    <property type="molecule type" value="Genomic_DNA"/>
</dbReference>
<gene>
    <name evidence="1" type="ORF">SDC9_176836</name>
</gene>
<comment type="caution">
    <text evidence="1">The sequence shown here is derived from an EMBL/GenBank/DDBJ whole genome shotgun (WGS) entry which is preliminary data.</text>
</comment>
<organism evidence="1">
    <name type="scientific">bioreactor metagenome</name>
    <dbReference type="NCBI Taxonomy" id="1076179"/>
    <lineage>
        <taxon>unclassified sequences</taxon>
        <taxon>metagenomes</taxon>
        <taxon>ecological metagenomes</taxon>
    </lineage>
</organism>
<dbReference type="AlphaFoldDB" id="A0A645H0I5"/>
<sequence length="184" mass="20139">MLQVFRHFQADEPAAYYRGCLDALLLHHGADAVGIRHGPKGLYPRRIDARDGRAYGRGPRSQHKGIVGFLIGFAGLQPLDYNLILGPVNGGGFIIYAHIHVEFIVHGLGGLEKQRASGLNYASNMIGQTTIGIRNIRASLQQYDFRFLVQPSKPGRAAGAARNASDNDNLTHFTFPLLLFCSAL</sequence>